<organism evidence="2 3">
    <name type="scientific">Linum trigynum</name>
    <dbReference type="NCBI Taxonomy" id="586398"/>
    <lineage>
        <taxon>Eukaryota</taxon>
        <taxon>Viridiplantae</taxon>
        <taxon>Streptophyta</taxon>
        <taxon>Embryophyta</taxon>
        <taxon>Tracheophyta</taxon>
        <taxon>Spermatophyta</taxon>
        <taxon>Magnoliopsida</taxon>
        <taxon>eudicotyledons</taxon>
        <taxon>Gunneridae</taxon>
        <taxon>Pentapetalae</taxon>
        <taxon>rosids</taxon>
        <taxon>fabids</taxon>
        <taxon>Malpighiales</taxon>
        <taxon>Linaceae</taxon>
        <taxon>Linum</taxon>
    </lineage>
</organism>
<evidence type="ECO:0000256" key="1">
    <source>
        <dbReference type="SAM" id="MobiDB-lite"/>
    </source>
</evidence>
<feature type="region of interest" description="Disordered" evidence="1">
    <location>
        <begin position="1"/>
        <end position="69"/>
    </location>
</feature>
<sequence length="82" mass="8810">MSGEEEEEPEELGGNGLKEDEGDDDGWTRVSGKVDVGSAEEEQKEVKSGEFERGISDDDLGSPAAKGVVSIDQGRLMRLRKG</sequence>
<gene>
    <name evidence="2" type="ORF">LTRI10_LOCUS23014</name>
</gene>
<name>A0AAV2E706_9ROSI</name>
<evidence type="ECO:0000313" key="3">
    <source>
        <dbReference type="Proteomes" id="UP001497516"/>
    </source>
</evidence>
<feature type="compositionally biased region" description="Basic and acidic residues" evidence="1">
    <location>
        <begin position="44"/>
        <end position="56"/>
    </location>
</feature>
<dbReference type="EMBL" id="OZ034817">
    <property type="protein sequence ID" value="CAL1381645.1"/>
    <property type="molecule type" value="Genomic_DNA"/>
</dbReference>
<proteinExistence type="predicted"/>
<keyword evidence="3" id="KW-1185">Reference proteome</keyword>
<protein>
    <submittedName>
        <fullName evidence="2">Uncharacterized protein</fullName>
    </submittedName>
</protein>
<dbReference type="AlphaFoldDB" id="A0AAV2E706"/>
<accession>A0AAV2E706</accession>
<dbReference type="Proteomes" id="UP001497516">
    <property type="component" value="Chromosome 4"/>
</dbReference>
<reference evidence="2 3" key="1">
    <citation type="submission" date="2024-04" db="EMBL/GenBank/DDBJ databases">
        <authorList>
            <person name="Fracassetti M."/>
        </authorList>
    </citation>
    <scope>NUCLEOTIDE SEQUENCE [LARGE SCALE GENOMIC DNA]</scope>
</reference>
<evidence type="ECO:0000313" key="2">
    <source>
        <dbReference type="EMBL" id="CAL1381645.1"/>
    </source>
</evidence>
<feature type="compositionally biased region" description="Acidic residues" evidence="1">
    <location>
        <begin position="1"/>
        <end position="11"/>
    </location>
</feature>